<organism evidence="5 6">
    <name type="scientific">Aequorivita ciconiae</name>
    <dbReference type="NCBI Taxonomy" id="2494375"/>
    <lineage>
        <taxon>Bacteria</taxon>
        <taxon>Pseudomonadati</taxon>
        <taxon>Bacteroidota</taxon>
        <taxon>Flavobacteriia</taxon>
        <taxon>Flavobacteriales</taxon>
        <taxon>Flavobacteriaceae</taxon>
        <taxon>Aequorivita</taxon>
    </lineage>
</organism>
<dbReference type="GO" id="GO:0000272">
    <property type="term" value="P:polysaccharide catabolic process"/>
    <property type="evidence" value="ECO:0007669"/>
    <property type="project" value="InterPro"/>
</dbReference>
<dbReference type="RefSeq" id="WP_128249442.1">
    <property type="nucleotide sequence ID" value="NZ_CP034951.1"/>
</dbReference>
<gene>
    <name evidence="5" type="ORF">EI546_04610</name>
</gene>
<keyword evidence="2 3" id="KW-0326">Glycosidase</keyword>
<dbReference type="KEGG" id="aev:EI546_04610"/>
<dbReference type="SUPFAM" id="SSF51445">
    <property type="entry name" value="(Trans)glycosidases"/>
    <property type="match status" value="1"/>
</dbReference>
<protein>
    <recommendedName>
        <fullName evidence="4">Glycoside hydrolase family 5 domain-containing protein</fullName>
    </recommendedName>
</protein>
<dbReference type="InterPro" id="IPR001547">
    <property type="entry name" value="Glyco_hydro_5"/>
</dbReference>
<reference evidence="5 6" key="1">
    <citation type="submission" date="2019-01" db="EMBL/GenBank/DDBJ databases">
        <title>Complete genome sequencing of Aequorivita sp. H23M31.</title>
        <authorList>
            <person name="Bae J.-W."/>
        </authorList>
    </citation>
    <scope>NUCLEOTIDE SEQUENCE [LARGE SCALE GENOMIC DNA]</scope>
    <source>
        <strain evidence="5 6">H23M31</strain>
    </source>
</reference>
<evidence type="ECO:0000313" key="6">
    <source>
        <dbReference type="Proteomes" id="UP000285517"/>
    </source>
</evidence>
<comment type="similarity">
    <text evidence="3">Belongs to the glycosyl hydrolase 5 (cellulase A) family.</text>
</comment>
<sequence>MKNNLNFFRSVFKKGFKFPIVILVILLSHACSENDDPEPTPAPEQNLTLHVSGKDLMLPNDEKIILRGINYPIIDAYEIGYPDVIHYLLDEASKTGANCIRFPWYTNGKHFWDGPLGHPGLVDSWVADGSLKDMLAYSHQKGMIPILELHDPGYITCTNDWNYFNTVVADWWKSENVRTLIEQTQEYLIINLANEFGHVRFGADPNALNTFKSNYIQLILSLRNLGIKVPIMIDAPDCGTSSSELLSIAEEMLQADPLHNLIFSVHAYWYGYASTPVVIDQKLDEINNKDVCFVFGEIANFQDVNECGSQNILDITTHVLEKACSNQIGWLAWTYDQDCSAPREMTTDGSFLNLTEWGNFIVNDPEFGLKSNAGCGAH</sequence>
<dbReference type="Pfam" id="PF00150">
    <property type="entry name" value="Cellulase"/>
    <property type="match status" value="1"/>
</dbReference>
<dbReference type="Gene3D" id="3.20.20.80">
    <property type="entry name" value="Glycosidases"/>
    <property type="match status" value="1"/>
</dbReference>
<evidence type="ECO:0000256" key="2">
    <source>
        <dbReference type="ARBA" id="ARBA00023295"/>
    </source>
</evidence>
<evidence type="ECO:0000259" key="4">
    <source>
        <dbReference type="Pfam" id="PF00150"/>
    </source>
</evidence>
<name>A0A410G1D9_9FLAO</name>
<dbReference type="AlphaFoldDB" id="A0A410G1D9"/>
<feature type="domain" description="Glycoside hydrolase family 5" evidence="4">
    <location>
        <begin position="84"/>
        <end position="336"/>
    </location>
</feature>
<dbReference type="OrthoDB" id="9800925at2"/>
<dbReference type="Proteomes" id="UP000285517">
    <property type="component" value="Chromosome"/>
</dbReference>
<evidence type="ECO:0000256" key="3">
    <source>
        <dbReference type="RuleBase" id="RU361153"/>
    </source>
</evidence>
<keyword evidence="1 3" id="KW-0378">Hydrolase</keyword>
<dbReference type="EMBL" id="CP034951">
    <property type="protein sequence ID" value="QAA81050.1"/>
    <property type="molecule type" value="Genomic_DNA"/>
</dbReference>
<keyword evidence="6" id="KW-1185">Reference proteome</keyword>
<evidence type="ECO:0000256" key="1">
    <source>
        <dbReference type="ARBA" id="ARBA00022801"/>
    </source>
</evidence>
<dbReference type="InterPro" id="IPR017853">
    <property type="entry name" value="GH"/>
</dbReference>
<evidence type="ECO:0000313" key="5">
    <source>
        <dbReference type="EMBL" id="QAA81050.1"/>
    </source>
</evidence>
<proteinExistence type="inferred from homology"/>
<dbReference type="GO" id="GO:0004553">
    <property type="term" value="F:hydrolase activity, hydrolyzing O-glycosyl compounds"/>
    <property type="evidence" value="ECO:0007669"/>
    <property type="project" value="InterPro"/>
</dbReference>
<accession>A0A410G1D9</accession>